<accession>A0AAD5LEU8</accession>
<proteinExistence type="predicted"/>
<reference evidence="2" key="1">
    <citation type="submission" date="2021-12" db="EMBL/GenBank/DDBJ databases">
        <title>Prjna785345.</title>
        <authorList>
            <person name="Rujirawat T."/>
            <person name="Krajaejun T."/>
        </authorList>
    </citation>
    <scope>NUCLEOTIDE SEQUENCE</scope>
    <source>
        <strain evidence="2">Pi057C3</strain>
    </source>
</reference>
<feature type="region of interest" description="Disordered" evidence="1">
    <location>
        <begin position="9"/>
        <end position="54"/>
    </location>
</feature>
<sequence>MAGFCISGLLNPTQGDEPNSAADDPAEHDGALVVAKPPPKKRGRKPFLPKMNNSERGKYYRAKRKVYSKDLSKDVDVLRSTIARLETLRGICSELAVCPRHTLSGSLVKLVREYFAQFRYGVQLPPSKRNMALSDVETSTTQQEAFMLATMDPELRFGEFKGIHVVMDQWERYSKFHAFLHFELLDVRIATTDASGYVVETTAHLRTRYSRRTIENVFPHVVGNEELTQRLIGREIVYPCRNQFYFTREGRVQRYDVEADFPEALLRALGNMQDVAVLLGEALIRQQHMMGELSSDELAILENVERASHQRPPLSERMEVEYLLSDDSETSA</sequence>
<evidence type="ECO:0000313" key="2">
    <source>
        <dbReference type="EMBL" id="KAJ0398654.1"/>
    </source>
</evidence>
<name>A0AAD5LEU8_PYTIN</name>
<comment type="caution">
    <text evidence="2">The sequence shown here is derived from an EMBL/GenBank/DDBJ whole genome shotgun (WGS) entry which is preliminary data.</text>
</comment>
<evidence type="ECO:0000313" key="3">
    <source>
        <dbReference type="Proteomes" id="UP001209570"/>
    </source>
</evidence>
<feature type="compositionally biased region" description="Basic residues" evidence="1">
    <location>
        <begin position="38"/>
        <end position="47"/>
    </location>
</feature>
<organism evidence="2 3">
    <name type="scientific">Pythium insidiosum</name>
    <name type="common">Pythiosis disease agent</name>
    <dbReference type="NCBI Taxonomy" id="114742"/>
    <lineage>
        <taxon>Eukaryota</taxon>
        <taxon>Sar</taxon>
        <taxon>Stramenopiles</taxon>
        <taxon>Oomycota</taxon>
        <taxon>Peronosporomycetes</taxon>
        <taxon>Pythiales</taxon>
        <taxon>Pythiaceae</taxon>
        <taxon>Pythium</taxon>
    </lineage>
</organism>
<dbReference type="EMBL" id="JAKCXM010000208">
    <property type="protein sequence ID" value="KAJ0398654.1"/>
    <property type="molecule type" value="Genomic_DNA"/>
</dbReference>
<evidence type="ECO:0000256" key="1">
    <source>
        <dbReference type="SAM" id="MobiDB-lite"/>
    </source>
</evidence>
<gene>
    <name evidence="2" type="ORF">P43SY_009949</name>
</gene>
<dbReference type="Proteomes" id="UP001209570">
    <property type="component" value="Unassembled WGS sequence"/>
</dbReference>
<dbReference type="AlphaFoldDB" id="A0AAD5LEU8"/>
<keyword evidence="3" id="KW-1185">Reference proteome</keyword>
<protein>
    <submittedName>
        <fullName evidence="2">Uncharacterized protein</fullName>
    </submittedName>
</protein>